<gene>
    <name evidence="1" type="ORF">IAA08_03485</name>
</gene>
<dbReference type="EMBL" id="DXCH01000093">
    <property type="protein sequence ID" value="HIZ06982.1"/>
    <property type="molecule type" value="Genomic_DNA"/>
</dbReference>
<evidence type="ECO:0000313" key="2">
    <source>
        <dbReference type="Proteomes" id="UP000824024"/>
    </source>
</evidence>
<dbReference type="AlphaFoldDB" id="A0A9D2D1R8"/>
<reference evidence="1" key="2">
    <citation type="submission" date="2021-04" db="EMBL/GenBank/DDBJ databases">
        <authorList>
            <person name="Gilroy R."/>
        </authorList>
    </citation>
    <scope>NUCLEOTIDE SEQUENCE</scope>
    <source>
        <strain evidence="1">CHK192-9172</strain>
    </source>
</reference>
<evidence type="ECO:0000313" key="1">
    <source>
        <dbReference type="EMBL" id="HIZ06982.1"/>
    </source>
</evidence>
<feature type="non-terminal residue" evidence="1">
    <location>
        <position position="110"/>
    </location>
</feature>
<name>A0A9D2D1R8_9FIRM</name>
<protein>
    <submittedName>
        <fullName evidence="1">Type I-C CRISPR-associated protein Cas8c/Csd1</fullName>
    </submittedName>
</protein>
<dbReference type="InterPro" id="IPR010144">
    <property type="entry name" value="CRISPR-assoc_prot_Csd1-typ"/>
</dbReference>
<sequence>MNVSWTEELLSLYDKNVSEAGIIHYKSYVKNGKEESVPYVLLPPFHTTVKAQIQIILSSEGIFLGASKVDNEDQLTIIPVTEKSGSRTAGKAAHPLCDNLKYLAGDYGEY</sequence>
<dbReference type="Proteomes" id="UP000824024">
    <property type="component" value="Unassembled WGS sequence"/>
</dbReference>
<dbReference type="Pfam" id="PF09709">
    <property type="entry name" value="Cas_Csd1"/>
    <property type="match status" value="1"/>
</dbReference>
<accession>A0A9D2D1R8</accession>
<proteinExistence type="predicted"/>
<comment type="caution">
    <text evidence="1">The sequence shown here is derived from an EMBL/GenBank/DDBJ whole genome shotgun (WGS) entry which is preliminary data.</text>
</comment>
<organism evidence="1 2">
    <name type="scientific">Candidatus Eubacterium avistercoris</name>
    <dbReference type="NCBI Taxonomy" id="2838567"/>
    <lineage>
        <taxon>Bacteria</taxon>
        <taxon>Bacillati</taxon>
        <taxon>Bacillota</taxon>
        <taxon>Clostridia</taxon>
        <taxon>Eubacteriales</taxon>
        <taxon>Eubacteriaceae</taxon>
        <taxon>Eubacterium</taxon>
    </lineage>
</organism>
<reference evidence="1" key="1">
    <citation type="journal article" date="2021" name="PeerJ">
        <title>Extensive microbial diversity within the chicken gut microbiome revealed by metagenomics and culture.</title>
        <authorList>
            <person name="Gilroy R."/>
            <person name="Ravi A."/>
            <person name="Getino M."/>
            <person name="Pursley I."/>
            <person name="Horton D.L."/>
            <person name="Alikhan N.F."/>
            <person name="Baker D."/>
            <person name="Gharbi K."/>
            <person name="Hall N."/>
            <person name="Watson M."/>
            <person name="Adriaenssens E.M."/>
            <person name="Foster-Nyarko E."/>
            <person name="Jarju S."/>
            <person name="Secka A."/>
            <person name="Antonio M."/>
            <person name="Oren A."/>
            <person name="Chaudhuri R.R."/>
            <person name="La Ragione R."/>
            <person name="Hildebrand F."/>
            <person name="Pallen M.J."/>
        </authorList>
    </citation>
    <scope>NUCLEOTIDE SEQUENCE</scope>
    <source>
        <strain evidence="1">CHK192-9172</strain>
    </source>
</reference>